<dbReference type="EMBL" id="QZKU01000144">
    <property type="protein sequence ID" value="RJP14318.1"/>
    <property type="molecule type" value="Genomic_DNA"/>
</dbReference>
<sequence>MNFFRSEEHLRNWKQFDPATEAGIIPVADLVKLFSIDFFRKRMEPDYISRMQEFMPEFFNTLREIGKTGPFWVP</sequence>
<dbReference type="Proteomes" id="UP000265882">
    <property type="component" value="Unassembled WGS sequence"/>
</dbReference>
<accession>A0A3A4MW62</accession>
<comment type="caution">
    <text evidence="1">The sequence shown here is derived from an EMBL/GenBank/DDBJ whole genome shotgun (WGS) entry which is preliminary data.</text>
</comment>
<organism evidence="1 2">
    <name type="scientific">Abyssobacteria bacterium (strain SURF_5)</name>
    <dbReference type="NCBI Taxonomy" id="2093360"/>
    <lineage>
        <taxon>Bacteria</taxon>
        <taxon>Pseudomonadati</taxon>
        <taxon>Candidatus Hydrogenedentota</taxon>
        <taxon>Candidatus Abyssobacteria</taxon>
    </lineage>
</organism>
<evidence type="ECO:0000313" key="1">
    <source>
        <dbReference type="EMBL" id="RJP14318.1"/>
    </source>
</evidence>
<dbReference type="AlphaFoldDB" id="A0A3A4MW62"/>
<reference evidence="1 2" key="1">
    <citation type="journal article" date="2017" name="ISME J.">
        <title>Energy and carbon metabolisms in a deep terrestrial subsurface fluid microbial community.</title>
        <authorList>
            <person name="Momper L."/>
            <person name="Jungbluth S.P."/>
            <person name="Lee M.D."/>
            <person name="Amend J.P."/>
        </authorList>
    </citation>
    <scope>NUCLEOTIDE SEQUENCE [LARGE SCALE GENOMIC DNA]</scope>
    <source>
        <strain evidence="1">SURF_5</strain>
    </source>
</reference>
<proteinExistence type="predicted"/>
<protein>
    <submittedName>
        <fullName evidence="1">Uncharacterized protein</fullName>
    </submittedName>
</protein>
<evidence type="ECO:0000313" key="2">
    <source>
        <dbReference type="Proteomes" id="UP000265882"/>
    </source>
</evidence>
<name>A0A3A4MW62_ABYX5</name>
<gene>
    <name evidence="1" type="ORF">C4520_21625</name>
</gene>